<proteinExistence type="predicted"/>
<protein>
    <submittedName>
        <fullName evidence="2">Uncharacterized protein</fullName>
    </submittedName>
</protein>
<feature type="region of interest" description="Disordered" evidence="1">
    <location>
        <begin position="17"/>
        <end position="43"/>
    </location>
</feature>
<name>J6HFG2_9FIRM</name>
<evidence type="ECO:0000313" key="2">
    <source>
        <dbReference type="EMBL" id="EJU21483.1"/>
    </source>
</evidence>
<gene>
    <name evidence="2" type="ORF">HMPREF1143_0245</name>
</gene>
<organism evidence="2 3">
    <name type="scientific">Peptoanaerobacter stomatis</name>
    <dbReference type="NCBI Taxonomy" id="796937"/>
    <lineage>
        <taxon>Bacteria</taxon>
        <taxon>Bacillati</taxon>
        <taxon>Bacillota</taxon>
        <taxon>Clostridia</taxon>
        <taxon>Peptostreptococcales</taxon>
        <taxon>Filifactoraceae</taxon>
        <taxon>Peptoanaerobacter</taxon>
    </lineage>
</organism>
<evidence type="ECO:0000256" key="1">
    <source>
        <dbReference type="SAM" id="MobiDB-lite"/>
    </source>
</evidence>
<dbReference type="EMBL" id="ALNK01000027">
    <property type="protein sequence ID" value="EJU21483.1"/>
    <property type="molecule type" value="Genomic_DNA"/>
</dbReference>
<evidence type="ECO:0000313" key="3">
    <source>
        <dbReference type="Proteomes" id="UP000005244"/>
    </source>
</evidence>
<comment type="caution">
    <text evidence="2">The sequence shown here is derived from an EMBL/GenBank/DDBJ whole genome shotgun (WGS) entry which is preliminary data.</text>
</comment>
<accession>J6HFG2</accession>
<dbReference type="Proteomes" id="UP000005244">
    <property type="component" value="Unassembled WGS sequence"/>
</dbReference>
<reference evidence="2 3" key="1">
    <citation type="submission" date="2012-07" db="EMBL/GenBank/DDBJ databases">
        <authorList>
            <person name="Durkin A.S."/>
            <person name="McCorrison J."/>
            <person name="Torralba M."/>
            <person name="Gillis M."/>
            <person name="Methe B."/>
            <person name="Sutton G."/>
            <person name="Nelson K.E."/>
        </authorList>
    </citation>
    <scope>NUCLEOTIDE SEQUENCE [LARGE SCALE GENOMIC DNA]</scope>
    <source>
        <strain evidence="2 3">OBRC8</strain>
    </source>
</reference>
<keyword evidence="3" id="KW-1185">Reference proteome</keyword>
<sequence>MDAASYCYHPYKYGFCSGKRKRSGKTNGAGTGEKRRKSAAISQ</sequence>
<dbReference type="AlphaFoldDB" id="J6HFG2"/>
<feature type="compositionally biased region" description="Basic residues" evidence="1">
    <location>
        <begin position="34"/>
        <end position="43"/>
    </location>
</feature>